<proteinExistence type="predicted"/>
<sequence length="101" mass="11646">MVCWFNIVQGLHTLIVLLKSLIMETYLPDMASLLFFATFAIYSLLVVFMLVWTYHDAESRGVMGWVIVIPTFMTGTLLGVILWLIFRPAPKPEPVWVRVQE</sequence>
<evidence type="ECO:0000313" key="3">
    <source>
        <dbReference type="Proteomes" id="UP000245466"/>
    </source>
</evidence>
<gene>
    <name evidence="2" type="ORF">C8E01_105202</name>
</gene>
<keyword evidence="1" id="KW-0472">Membrane</keyword>
<dbReference type="AlphaFoldDB" id="A0A2U1AXY1"/>
<feature type="transmembrane region" description="Helical" evidence="1">
    <location>
        <begin position="64"/>
        <end position="86"/>
    </location>
</feature>
<feature type="transmembrane region" description="Helical" evidence="1">
    <location>
        <begin position="30"/>
        <end position="52"/>
    </location>
</feature>
<accession>A0A2U1AXY1</accession>
<comment type="caution">
    <text evidence="2">The sequence shown here is derived from an EMBL/GenBank/DDBJ whole genome shotgun (WGS) entry which is preliminary data.</text>
</comment>
<reference evidence="2 3" key="1">
    <citation type="submission" date="2018-04" db="EMBL/GenBank/DDBJ databases">
        <title>Genomic Encyclopedia of Type Strains, Phase IV (KMG-IV): sequencing the most valuable type-strain genomes for metagenomic binning, comparative biology and taxonomic classification.</title>
        <authorList>
            <person name="Goeker M."/>
        </authorList>
    </citation>
    <scope>NUCLEOTIDE SEQUENCE [LARGE SCALE GENOMIC DNA]</scope>
    <source>
        <strain evidence="2 3">DSM 100231</strain>
    </source>
</reference>
<keyword evidence="1" id="KW-1133">Transmembrane helix</keyword>
<dbReference type="EMBL" id="QEKI01000005">
    <property type="protein sequence ID" value="PVY41273.1"/>
    <property type="molecule type" value="Genomic_DNA"/>
</dbReference>
<organism evidence="2 3">
    <name type="scientific">Pontibacter virosus</name>
    <dbReference type="NCBI Taxonomy" id="1765052"/>
    <lineage>
        <taxon>Bacteria</taxon>
        <taxon>Pseudomonadati</taxon>
        <taxon>Bacteroidota</taxon>
        <taxon>Cytophagia</taxon>
        <taxon>Cytophagales</taxon>
        <taxon>Hymenobacteraceae</taxon>
        <taxon>Pontibacter</taxon>
    </lineage>
</organism>
<evidence type="ECO:0000256" key="1">
    <source>
        <dbReference type="SAM" id="Phobius"/>
    </source>
</evidence>
<protein>
    <recommendedName>
        <fullName evidence="4">Phospholipase D-like protein</fullName>
    </recommendedName>
</protein>
<keyword evidence="3" id="KW-1185">Reference proteome</keyword>
<dbReference type="Proteomes" id="UP000245466">
    <property type="component" value="Unassembled WGS sequence"/>
</dbReference>
<name>A0A2U1AXY1_9BACT</name>
<evidence type="ECO:0008006" key="4">
    <source>
        <dbReference type="Google" id="ProtNLM"/>
    </source>
</evidence>
<evidence type="ECO:0000313" key="2">
    <source>
        <dbReference type="EMBL" id="PVY41273.1"/>
    </source>
</evidence>
<keyword evidence="1" id="KW-0812">Transmembrane</keyword>